<proteinExistence type="inferred from homology"/>
<sequence length="1059" mass="121802">MKKSLIFIIASQLVALSVYAQINFTFKEWEDPTIVDINKEAPHATFMSYANTEDVFADNYSSSPYYKLLNGNWKFYYVNRPEERPTDFYKDGFNDFNWSDLQVPSNWELKGFGIPIYTNLVYPFPKNPPFIDHAYNPVGSYRTKFTVPENWDGKDVFIHFGSISGAAYIWINGQAVGFSKVSKTAAEFNITKFLKKGNNTLAVQVLRWHDGSYLEDQDFWRLSGIERDVFLFARNTTAIQDFFSKADLENNYKDGKFGLVVDIKTTNNPAPNLNVEVCIFDKNHQKIFTQKKVPTLKNGLYQVNFEGLLPNINRWSGENPYLHTMTVALYDAKNQLLEATGGKIGFRKIEIKNGSFLINGVRSYVKGVNRHEHDPIEGHVPNLELMKEDLRLMKQFNINTCRSSHYPNDPMWLKLCDEYGMYVIDEANIESHGMGAELQGWVDKTKHVAYLPEWEAAHIDRTKRVVERDKNHACVVVWSLGNECGNGPVFFKNYSWIKQRDENRPVQSEQADEADNTDIVTPMYPTISHMKEYAYDWKISEDGTLSSKSGKRGKARPFIMCEYSHAMGNSSGNFQEYWDIIYDSPVMQGGCIWDWVDQGIKTTDKYGRMFYAYGGDLGSQDLRNDENFVCNGLVAANRTPHPGLFEVKKVYQNVIFKNEDWQNGKINITNLFDFTNLSEYDFRWVLTKNGSVIAENTINIDLEPRQQKSVSLDLPKFTVNNGEEYLLNIFAYQRQASIAIPAGHELASEQFGVKESKYFTQNLPSQNNLKIERNDNSIKFSAGNINGIFNTNSGQLTEYTFKGQSIINQFPEPYFWRATTDNDYGHDFARTAGIWRAAHSNRKVKNIVVGEKKNDGISIKVVYRLPDVMSDYTLDYTILNDGAIKIEANIDIQHNELPEMPRFGMRLELAKEFDNLNYYGRGPFENYNDRNSASLIGIYSDKTENQFTQNYVRPQENGYKTDTRWLTLTNINGIGLQVQGMQPLCFSAMPYLNEQFDEGTIKKNRHPIDIIKKPLVSLHIDLKQRGVGGDNSWGYLPHDEYRLMAKKYTYSYIIRAIGK</sequence>
<dbReference type="SMART" id="SM01038">
    <property type="entry name" value="Bgal_small_N"/>
    <property type="match status" value="1"/>
</dbReference>
<dbReference type="InterPro" id="IPR036156">
    <property type="entry name" value="Beta-gal/glucu_dom_sf"/>
</dbReference>
<dbReference type="SUPFAM" id="SSF51445">
    <property type="entry name" value="(Trans)glycosidases"/>
    <property type="match status" value="1"/>
</dbReference>
<dbReference type="Pfam" id="PF00703">
    <property type="entry name" value="Glyco_hydro_2"/>
    <property type="match status" value="1"/>
</dbReference>
<comment type="caution">
    <text evidence="12">The sequence shown here is derived from an EMBL/GenBank/DDBJ whole genome shotgun (WGS) entry which is preliminary data.</text>
</comment>
<dbReference type="InterPro" id="IPR023232">
    <property type="entry name" value="Glyco_hydro_2_AS"/>
</dbReference>
<dbReference type="PANTHER" id="PTHR46323">
    <property type="entry name" value="BETA-GALACTOSIDASE"/>
    <property type="match status" value="1"/>
</dbReference>
<dbReference type="EC" id="3.2.1.23" evidence="5"/>
<comment type="catalytic activity">
    <reaction evidence="1">
        <text>Hydrolysis of terminal non-reducing beta-D-galactose residues in beta-D-galactosides.</text>
        <dbReference type="EC" id="3.2.1.23"/>
    </reaction>
</comment>
<dbReference type="InterPro" id="IPR006103">
    <property type="entry name" value="Glyco_hydro_2_cat"/>
</dbReference>
<evidence type="ECO:0000313" key="12">
    <source>
        <dbReference type="EMBL" id="CAH0997560.1"/>
    </source>
</evidence>
<dbReference type="GO" id="GO:0004565">
    <property type="term" value="F:beta-galactosidase activity"/>
    <property type="evidence" value="ECO:0007669"/>
    <property type="project" value="UniProtKB-EC"/>
</dbReference>
<dbReference type="InterPro" id="IPR011013">
    <property type="entry name" value="Gal_mutarotase_sf_dom"/>
</dbReference>
<evidence type="ECO:0000256" key="9">
    <source>
        <dbReference type="ARBA" id="ARBA00032230"/>
    </source>
</evidence>
<dbReference type="InterPro" id="IPR017853">
    <property type="entry name" value="GH"/>
</dbReference>
<reference evidence="12" key="1">
    <citation type="submission" date="2021-12" db="EMBL/GenBank/DDBJ databases">
        <authorList>
            <person name="Rodrigo-Torres L."/>
            <person name="Arahal R. D."/>
            <person name="Lucena T."/>
        </authorList>
    </citation>
    <scope>NUCLEOTIDE SEQUENCE</scope>
    <source>
        <strain evidence="12">CECT 8858</strain>
    </source>
</reference>
<dbReference type="Gene3D" id="2.60.120.260">
    <property type="entry name" value="Galactose-binding domain-like"/>
    <property type="match status" value="1"/>
</dbReference>
<dbReference type="EMBL" id="CAKLPY010000004">
    <property type="protein sequence ID" value="CAH0997560.1"/>
    <property type="molecule type" value="Genomic_DNA"/>
</dbReference>
<dbReference type="InterPro" id="IPR008979">
    <property type="entry name" value="Galactose-bd-like_sf"/>
</dbReference>
<dbReference type="SUPFAM" id="SSF49303">
    <property type="entry name" value="beta-Galactosidase/glucuronidase domain"/>
    <property type="match status" value="2"/>
</dbReference>
<dbReference type="Pfam" id="PF02837">
    <property type="entry name" value="Glyco_hydro_2_N"/>
    <property type="match status" value="1"/>
</dbReference>
<evidence type="ECO:0000256" key="7">
    <source>
        <dbReference type="ARBA" id="ARBA00022837"/>
    </source>
</evidence>
<protein>
    <recommendedName>
        <fullName evidence="5">beta-galactosidase</fullName>
        <ecNumber evidence="5">3.2.1.23</ecNumber>
    </recommendedName>
    <alternativeName>
        <fullName evidence="9">Lactase</fullName>
    </alternativeName>
</protein>
<dbReference type="InterPro" id="IPR006102">
    <property type="entry name" value="Ig-like_GH2"/>
</dbReference>
<dbReference type="InterPro" id="IPR004199">
    <property type="entry name" value="B-gal_small/dom_5"/>
</dbReference>
<evidence type="ECO:0000256" key="8">
    <source>
        <dbReference type="ARBA" id="ARBA00023295"/>
    </source>
</evidence>
<dbReference type="PROSITE" id="PS00608">
    <property type="entry name" value="GLYCOSYL_HYDROL_F2_2"/>
    <property type="match status" value="1"/>
</dbReference>
<dbReference type="InterPro" id="IPR014718">
    <property type="entry name" value="GH-type_carb-bd"/>
</dbReference>
<dbReference type="InterPro" id="IPR032312">
    <property type="entry name" value="LacZ_4"/>
</dbReference>
<evidence type="ECO:0000256" key="5">
    <source>
        <dbReference type="ARBA" id="ARBA00012756"/>
    </source>
</evidence>
<dbReference type="SUPFAM" id="SSF49785">
    <property type="entry name" value="Galactose-binding domain-like"/>
    <property type="match status" value="1"/>
</dbReference>
<dbReference type="InterPro" id="IPR006101">
    <property type="entry name" value="Glyco_hydro_2"/>
</dbReference>
<evidence type="ECO:0000256" key="6">
    <source>
        <dbReference type="ARBA" id="ARBA00022801"/>
    </source>
</evidence>
<dbReference type="Gene3D" id="2.70.98.10">
    <property type="match status" value="1"/>
</dbReference>
<dbReference type="PRINTS" id="PR00132">
    <property type="entry name" value="GLHYDRLASE2"/>
</dbReference>
<keyword evidence="6 12" id="KW-0378">Hydrolase</keyword>
<evidence type="ECO:0000256" key="3">
    <source>
        <dbReference type="ARBA" id="ARBA00007401"/>
    </source>
</evidence>
<dbReference type="Gene3D" id="3.20.20.80">
    <property type="entry name" value="Glycosidases"/>
    <property type="match status" value="1"/>
</dbReference>
<keyword evidence="10" id="KW-0732">Signal</keyword>
<dbReference type="RefSeq" id="WP_238808322.1">
    <property type="nucleotide sequence ID" value="NZ_CAKLPY010000004.1"/>
</dbReference>
<feature type="chain" id="PRO_5045081617" description="beta-galactosidase" evidence="10">
    <location>
        <begin position="21"/>
        <end position="1059"/>
    </location>
</feature>
<comment type="subunit">
    <text evidence="4">Monomer.</text>
</comment>
<feature type="signal peptide" evidence="10">
    <location>
        <begin position="1"/>
        <end position="20"/>
    </location>
</feature>
<dbReference type="InterPro" id="IPR013783">
    <property type="entry name" value="Ig-like_fold"/>
</dbReference>
<gene>
    <name evidence="12" type="primary">lacZ_2</name>
    <name evidence="12" type="ORF">EMA8858_03694</name>
</gene>
<dbReference type="SUPFAM" id="SSF74650">
    <property type="entry name" value="Galactose mutarotase-like"/>
    <property type="match status" value="1"/>
</dbReference>
<evidence type="ECO:0000256" key="10">
    <source>
        <dbReference type="SAM" id="SignalP"/>
    </source>
</evidence>
<evidence type="ECO:0000256" key="1">
    <source>
        <dbReference type="ARBA" id="ARBA00001412"/>
    </source>
</evidence>
<dbReference type="Pfam" id="PF02929">
    <property type="entry name" value="Bgal_small_N"/>
    <property type="match status" value="1"/>
</dbReference>
<evidence type="ECO:0000313" key="13">
    <source>
        <dbReference type="Proteomes" id="UP000837932"/>
    </source>
</evidence>
<evidence type="ECO:0000256" key="2">
    <source>
        <dbReference type="ARBA" id="ARBA00001913"/>
    </source>
</evidence>
<keyword evidence="8 12" id="KW-0326">Glycosidase</keyword>
<dbReference type="PANTHER" id="PTHR46323:SF2">
    <property type="entry name" value="BETA-GALACTOSIDASE"/>
    <property type="match status" value="1"/>
</dbReference>
<organism evidence="12 13">
    <name type="scientific">Emticicia aquatica</name>
    <dbReference type="NCBI Taxonomy" id="1681835"/>
    <lineage>
        <taxon>Bacteria</taxon>
        <taxon>Pseudomonadati</taxon>
        <taxon>Bacteroidota</taxon>
        <taxon>Cytophagia</taxon>
        <taxon>Cytophagales</taxon>
        <taxon>Leadbetterellaceae</taxon>
        <taxon>Emticicia</taxon>
    </lineage>
</organism>
<keyword evidence="7" id="KW-0106">Calcium</keyword>
<feature type="domain" description="Beta galactosidase small chain/" evidence="11">
    <location>
        <begin position="779"/>
        <end position="1055"/>
    </location>
</feature>
<comment type="cofactor">
    <cofactor evidence="2">
        <name>Ca(2+)</name>
        <dbReference type="ChEBI" id="CHEBI:29108"/>
    </cofactor>
</comment>
<dbReference type="InterPro" id="IPR006104">
    <property type="entry name" value="Glyco_hydro_2_N"/>
</dbReference>
<name>A0ABM9AUF1_9BACT</name>
<evidence type="ECO:0000259" key="11">
    <source>
        <dbReference type="SMART" id="SM01038"/>
    </source>
</evidence>
<keyword evidence="13" id="KW-1185">Reference proteome</keyword>
<dbReference type="Pfam" id="PF02836">
    <property type="entry name" value="Glyco_hydro_2_C"/>
    <property type="match status" value="1"/>
</dbReference>
<dbReference type="Gene3D" id="2.60.40.10">
    <property type="entry name" value="Immunoglobulins"/>
    <property type="match status" value="2"/>
</dbReference>
<dbReference type="InterPro" id="IPR050347">
    <property type="entry name" value="Bact_Beta-galactosidase"/>
</dbReference>
<dbReference type="Proteomes" id="UP000837932">
    <property type="component" value="Unassembled WGS sequence"/>
</dbReference>
<dbReference type="Pfam" id="PF16353">
    <property type="entry name" value="LacZ_4"/>
    <property type="match status" value="1"/>
</dbReference>
<evidence type="ECO:0000256" key="4">
    <source>
        <dbReference type="ARBA" id="ARBA00011245"/>
    </source>
</evidence>
<comment type="similarity">
    <text evidence="3">Belongs to the glycosyl hydrolase 2 family.</text>
</comment>
<accession>A0ABM9AUF1</accession>